<accession>W1Y5M6</accession>
<feature type="non-terminal residue" evidence="1">
    <location>
        <position position="1"/>
    </location>
</feature>
<gene>
    <name evidence="1" type="ORF">Q604_UNBC07978G0001</name>
</gene>
<dbReference type="AlphaFoldDB" id="W1Y5M6"/>
<sequence>KRLRGEGAICLQTSAKEISPDFINVKGEVTGDIHVEITDASRQTLCNALKLQPDEDGIGATLQPA</sequence>
<protein>
    <submittedName>
        <fullName evidence="1">Uncharacterized protein</fullName>
    </submittedName>
</protein>
<reference evidence="1" key="1">
    <citation type="submission" date="2013-12" db="EMBL/GenBank/DDBJ databases">
        <title>A Varibaculum cambriense genome reconstructed from a premature infant gut community with otherwise low bacterial novelty that shifts toward anaerobic metabolism during the third week of life.</title>
        <authorList>
            <person name="Brown C.T."/>
            <person name="Sharon I."/>
            <person name="Thomas B.C."/>
            <person name="Castelle C.J."/>
            <person name="Morowitz M.J."/>
            <person name="Banfield J.F."/>
        </authorList>
    </citation>
    <scope>NUCLEOTIDE SEQUENCE</scope>
</reference>
<name>W1Y5M6_9ZZZZ</name>
<evidence type="ECO:0000313" key="1">
    <source>
        <dbReference type="EMBL" id="ETJ37827.1"/>
    </source>
</evidence>
<comment type="caution">
    <text evidence="1">The sequence shown here is derived from an EMBL/GenBank/DDBJ whole genome shotgun (WGS) entry which is preliminary data.</text>
</comment>
<dbReference type="EMBL" id="AZMM01007978">
    <property type="protein sequence ID" value="ETJ37827.1"/>
    <property type="molecule type" value="Genomic_DNA"/>
</dbReference>
<organism evidence="1">
    <name type="scientific">human gut metagenome</name>
    <dbReference type="NCBI Taxonomy" id="408170"/>
    <lineage>
        <taxon>unclassified sequences</taxon>
        <taxon>metagenomes</taxon>
        <taxon>organismal metagenomes</taxon>
    </lineage>
</organism>
<proteinExistence type="predicted"/>